<dbReference type="InterPro" id="IPR051918">
    <property type="entry name" value="STPP_CPPED1"/>
</dbReference>
<keyword evidence="1 2" id="KW-0732">Signal</keyword>
<evidence type="ECO:0000259" key="3">
    <source>
        <dbReference type="Pfam" id="PF00149"/>
    </source>
</evidence>
<reference evidence="4 5" key="1">
    <citation type="submission" date="2017-09" db="EMBL/GenBank/DDBJ databases">
        <title>Depth-based differentiation of microbial function through sediment-hosted aquifers and enrichment of novel symbionts in the deep terrestrial subsurface.</title>
        <authorList>
            <person name="Probst A.J."/>
            <person name="Ladd B."/>
            <person name="Jarett J.K."/>
            <person name="Geller-Mcgrath D.E."/>
            <person name="Sieber C.M."/>
            <person name="Emerson J.B."/>
            <person name="Anantharaman K."/>
            <person name="Thomas B.C."/>
            <person name="Malmstrom R."/>
            <person name="Stieglmeier M."/>
            <person name="Klingl A."/>
            <person name="Woyke T."/>
            <person name="Ryan C.M."/>
            <person name="Banfield J.F."/>
        </authorList>
    </citation>
    <scope>NUCLEOTIDE SEQUENCE [LARGE SCALE GENOMIC DNA]</scope>
    <source>
        <strain evidence="4">CG15_BIG_FIL_POST_REV_8_21_14_020_45_12</strain>
    </source>
</reference>
<comment type="caution">
    <text evidence="4">The sequence shown here is derived from an EMBL/GenBank/DDBJ whole genome shotgun (WGS) entry which is preliminary data.</text>
</comment>
<dbReference type="Pfam" id="PF00149">
    <property type="entry name" value="Metallophos"/>
    <property type="match status" value="1"/>
</dbReference>
<evidence type="ECO:0000256" key="2">
    <source>
        <dbReference type="SAM" id="SignalP"/>
    </source>
</evidence>
<proteinExistence type="predicted"/>
<dbReference type="InterPro" id="IPR028994">
    <property type="entry name" value="Integrin_alpha_N"/>
</dbReference>
<evidence type="ECO:0000256" key="1">
    <source>
        <dbReference type="ARBA" id="ARBA00022729"/>
    </source>
</evidence>
<name>A0A2M7H481_9BACT</name>
<evidence type="ECO:0000313" key="5">
    <source>
        <dbReference type="Proteomes" id="UP000230292"/>
    </source>
</evidence>
<feature type="domain" description="Calcineurin-like phosphoesterase" evidence="3">
    <location>
        <begin position="123"/>
        <end position="307"/>
    </location>
</feature>
<dbReference type="AlphaFoldDB" id="A0A2M7H481"/>
<dbReference type="PANTHER" id="PTHR43143">
    <property type="entry name" value="METALLOPHOSPHOESTERASE, CALCINEURIN SUPERFAMILY"/>
    <property type="match status" value="1"/>
</dbReference>
<dbReference type="SUPFAM" id="SSF56300">
    <property type="entry name" value="Metallo-dependent phosphatases"/>
    <property type="match status" value="1"/>
</dbReference>
<dbReference type="EMBL" id="PFGC01000029">
    <property type="protein sequence ID" value="PIW37035.1"/>
    <property type="molecule type" value="Genomic_DNA"/>
</dbReference>
<feature type="chain" id="PRO_5014947940" description="Calcineurin-like phosphoesterase domain-containing protein" evidence="2">
    <location>
        <begin position="23"/>
        <end position="945"/>
    </location>
</feature>
<protein>
    <recommendedName>
        <fullName evidence="3">Calcineurin-like phosphoesterase domain-containing protein</fullName>
    </recommendedName>
</protein>
<dbReference type="SUPFAM" id="SSF69318">
    <property type="entry name" value="Integrin alpha N-terminal domain"/>
    <property type="match status" value="1"/>
</dbReference>
<evidence type="ECO:0000313" key="4">
    <source>
        <dbReference type="EMBL" id="PIW37035.1"/>
    </source>
</evidence>
<dbReference type="InterPro" id="IPR029052">
    <property type="entry name" value="Metallo-depent_PP-like"/>
</dbReference>
<accession>A0A2M7H481</accession>
<organism evidence="4 5">
    <name type="scientific">Candidatus Kerfeldbacteria bacterium CG15_BIG_FIL_POST_REV_8_21_14_020_45_12</name>
    <dbReference type="NCBI Taxonomy" id="2014247"/>
    <lineage>
        <taxon>Bacteria</taxon>
        <taxon>Candidatus Kerfeldiibacteriota</taxon>
    </lineage>
</organism>
<dbReference type="GO" id="GO:0016787">
    <property type="term" value="F:hydrolase activity"/>
    <property type="evidence" value="ECO:0007669"/>
    <property type="project" value="InterPro"/>
</dbReference>
<gene>
    <name evidence="4" type="ORF">COW24_02290</name>
</gene>
<sequence length="945" mass="102633">MKHASFFLFFFSLLLPLSSASAASVTLSTDGCFERAGSDGANFTVWMNAPVCNITFGASSEAVVSVTVLNLDPQMMTVSSDDLVSEVSLSDEDLTISTTLPAGASTLEISPWDYDSETTDFWFGAISDPQNKTAGELNPTFDSVNEEMDQLHVPFVTVSGDVIKGSTSDADMHWTEYELYEAAFRGFDGMHFLVPGDHDARQDLDTYYEAFFGPRDYTFVYGNTRFVGLNTTEDFNDEGRLTADQLDWIEAALANATEPNIVIVMQHPLVPPSWANSGGIADDQRLELGSLFTEYGVDLVLVGDAHGFESKVITGDDITGLSGSVWQLDVAGAGGTYKNYFDTGHFFTLIHVNGTELSYDFFDEETVDNQLDYSSPNDGAASEISVTYTNNSLEDMAFWRIPFNVAAEADVYISDSAGNFIEPTQSQVIDGVYHAYLDLLDVPVDQTETYTASQRQTVLTGIENIATTAGVLRYDDLPTSDNLATDLSIVSASKRSTLEISTWNNEVRRWSESTKKRAKTGFQITGLDSGRQYEVYVNGVLRQRLLADDNGVISFTNKAGGASRKYKIVSGEVLPTKYAVLPATSGGSNVRIYGSEQNLIGAFFAFPDGVANGFNSIWTDVDGDSVLELVVTPKAGEVARVRVFEQSGKQKADWYPYGTSFTGGLSLTAADVNGDGVDEIVTAPLSGRVTTVRVYEYDNGSMDRWKSFRGFGKNYTDGATVVGGDLDGDGDDEILIGKQIGSLLRVYRWKPKKQTVKKWSSSRVLPDQLSEAGISLAAGDLDFDGAEEVVVGSKNSGSEVRLYNFAPGKARLKLKNSGAVFNDTFTDGVDVLATDLNTSSKAEVLVSQHAGSTNSGLVSVLRMRPKKTKFARVLSFYPFGSSHDEGLSISAIDTNSDGSPELVIGLKDGDGRTRIFTKDHSKMQQIDSFNVYDSSFSGGISISKY</sequence>
<feature type="signal peptide" evidence="2">
    <location>
        <begin position="1"/>
        <end position="22"/>
    </location>
</feature>
<dbReference type="Proteomes" id="UP000230292">
    <property type="component" value="Unassembled WGS sequence"/>
</dbReference>
<dbReference type="PANTHER" id="PTHR43143:SF1">
    <property type="entry name" value="SERINE_THREONINE-PROTEIN PHOSPHATASE CPPED1"/>
    <property type="match status" value="1"/>
</dbReference>
<dbReference type="InterPro" id="IPR013517">
    <property type="entry name" value="FG-GAP"/>
</dbReference>
<dbReference type="InterPro" id="IPR004843">
    <property type="entry name" value="Calcineurin-like_PHP"/>
</dbReference>
<dbReference type="Gene3D" id="2.130.10.130">
    <property type="entry name" value="Integrin alpha, N-terminal"/>
    <property type="match status" value="2"/>
</dbReference>
<dbReference type="Pfam" id="PF13517">
    <property type="entry name" value="FG-GAP_3"/>
    <property type="match status" value="2"/>
</dbReference>
<dbReference type="Gene3D" id="3.60.21.10">
    <property type="match status" value="1"/>
</dbReference>